<evidence type="ECO:0000313" key="6">
    <source>
        <dbReference type="EMBL" id="PAE08341.1"/>
    </source>
</evidence>
<reference evidence="6 7" key="1">
    <citation type="submission" date="2017-07" db="EMBL/GenBank/DDBJ databases">
        <title>Isolation and whole genome analysis of endospore-forming bacteria from heroin.</title>
        <authorList>
            <person name="Kalinowski J."/>
            <person name="Ahrens B."/>
            <person name="Al-Dilaimi A."/>
            <person name="Winkler A."/>
            <person name="Wibberg D."/>
            <person name="Schleenbecker U."/>
            <person name="Ruckert C."/>
            <person name="Wolfel R."/>
            <person name="Grass G."/>
        </authorList>
    </citation>
    <scope>NUCLEOTIDE SEQUENCE [LARGE SCALE GENOMIC DNA]</scope>
    <source>
        <strain evidence="6 7">7509</strain>
    </source>
</reference>
<evidence type="ECO:0000256" key="3">
    <source>
        <dbReference type="ARBA" id="ARBA00023026"/>
    </source>
</evidence>
<evidence type="ECO:0000256" key="1">
    <source>
        <dbReference type="ARBA" id="ARBA00004613"/>
    </source>
</evidence>
<organism evidence="6 7">
    <name type="scientific">Terribacillus saccharophilus</name>
    <dbReference type="NCBI Taxonomy" id="361277"/>
    <lineage>
        <taxon>Bacteria</taxon>
        <taxon>Bacillati</taxon>
        <taxon>Bacillota</taxon>
        <taxon>Bacilli</taxon>
        <taxon>Bacillales</taxon>
        <taxon>Bacillaceae</taxon>
        <taxon>Terribacillus</taxon>
    </lineage>
</organism>
<dbReference type="InterPro" id="IPR058928">
    <property type="entry name" value="EsxC"/>
</dbReference>
<dbReference type="Pfam" id="PF26323">
    <property type="entry name" value="EsxC"/>
    <property type="match status" value="1"/>
</dbReference>
<comment type="subcellular location">
    <subcellularLocation>
        <location evidence="1">Secreted</location>
    </subcellularLocation>
</comment>
<keyword evidence="2" id="KW-0964">Secreted</keyword>
<dbReference type="AlphaFoldDB" id="A0A268HEP7"/>
<evidence type="ECO:0000256" key="4">
    <source>
        <dbReference type="ARBA" id="ARBA00093779"/>
    </source>
</evidence>
<proteinExistence type="inferred from homology"/>
<comment type="caution">
    <text evidence="6">The sequence shown here is derived from an EMBL/GenBank/DDBJ whole genome shotgun (WGS) entry which is preliminary data.</text>
</comment>
<keyword evidence="5" id="KW-0175">Coiled coil</keyword>
<dbReference type="RefSeq" id="WP_095269247.1">
    <property type="nucleotide sequence ID" value="NZ_NPBH01000020.1"/>
</dbReference>
<accession>A0A268HEP7</accession>
<dbReference type="EMBL" id="NPBH01000020">
    <property type="protein sequence ID" value="PAE08341.1"/>
    <property type="molecule type" value="Genomic_DNA"/>
</dbReference>
<evidence type="ECO:0000256" key="2">
    <source>
        <dbReference type="ARBA" id="ARBA00022525"/>
    </source>
</evidence>
<protein>
    <submittedName>
        <fullName evidence="6">Uncharacterized protein</fullName>
    </submittedName>
</protein>
<comment type="similarity">
    <text evidence="4">Belongs to the EsxC family.</text>
</comment>
<sequence>MVFHWLTENREANPVAERTEIMAFLWFKTDTEAKRDDYLKLYNELEEAKAEHDKLVSEAESYFSSYKGSVPCMAEDAIPSNDFIPAQERLDKKLTDYLDNEKEYRSKLVTASDRAYERYLHYKRKAIEEAKED</sequence>
<feature type="coiled-coil region" evidence="5">
    <location>
        <begin position="28"/>
        <end position="58"/>
    </location>
</feature>
<gene>
    <name evidence="6" type="ORF">CHI12_06495</name>
</gene>
<evidence type="ECO:0000313" key="7">
    <source>
        <dbReference type="Proteomes" id="UP000216475"/>
    </source>
</evidence>
<name>A0A268HEP7_9BACI</name>
<evidence type="ECO:0000256" key="5">
    <source>
        <dbReference type="SAM" id="Coils"/>
    </source>
</evidence>
<keyword evidence="3" id="KW-0843">Virulence</keyword>
<dbReference type="Proteomes" id="UP000216475">
    <property type="component" value="Unassembled WGS sequence"/>
</dbReference>